<evidence type="ECO:0000256" key="1">
    <source>
        <dbReference type="SAM" id="Phobius"/>
    </source>
</evidence>
<keyword evidence="1" id="KW-0472">Membrane</keyword>
<name>A0A1F5ZKV6_9BACT</name>
<protein>
    <submittedName>
        <fullName evidence="2">Uncharacterized protein</fullName>
    </submittedName>
</protein>
<gene>
    <name evidence="2" type="ORF">A2773_01970</name>
</gene>
<keyword evidence="1" id="KW-0812">Transmembrane</keyword>
<comment type="caution">
    <text evidence="2">The sequence shown here is derived from an EMBL/GenBank/DDBJ whole genome shotgun (WGS) entry which is preliminary data.</text>
</comment>
<dbReference type="Proteomes" id="UP000177383">
    <property type="component" value="Unassembled WGS sequence"/>
</dbReference>
<accession>A0A1F5ZKV6</accession>
<organism evidence="2 3">
    <name type="scientific">Candidatus Gottesmanbacteria bacterium RIFCSPHIGHO2_01_FULL_39_10</name>
    <dbReference type="NCBI Taxonomy" id="1798375"/>
    <lineage>
        <taxon>Bacteria</taxon>
        <taxon>Candidatus Gottesmaniibacteriota</taxon>
    </lineage>
</organism>
<evidence type="ECO:0000313" key="2">
    <source>
        <dbReference type="EMBL" id="OGG12955.1"/>
    </source>
</evidence>
<evidence type="ECO:0000313" key="3">
    <source>
        <dbReference type="Proteomes" id="UP000177383"/>
    </source>
</evidence>
<proteinExistence type="predicted"/>
<keyword evidence="1" id="KW-1133">Transmembrane helix</keyword>
<dbReference type="EMBL" id="MFJE01000068">
    <property type="protein sequence ID" value="OGG12955.1"/>
    <property type="molecule type" value="Genomic_DNA"/>
</dbReference>
<sequence>MEATVSALPIVINTATETSFLVKYGGLIGSLVASGIALFLGGGGGRWLKGSIYKPKMKVEGNIRRFRQNHYSWRIAIKNYGNDTAKDVQVNVTKIIENGIPRENFLPMPLVWTHWGSETRNILPKQTVFLDVIEHHHIIKSNLYGTSNLATRFGGGVDDFRQLHESQEITTLELTFYEQRGLKHIEYIDLIWPKEIFFDARMRGHQWSLGIYK</sequence>
<dbReference type="AlphaFoldDB" id="A0A1F5ZKV6"/>
<reference evidence="2 3" key="1">
    <citation type="journal article" date="2016" name="Nat. Commun.">
        <title>Thousands of microbial genomes shed light on interconnected biogeochemical processes in an aquifer system.</title>
        <authorList>
            <person name="Anantharaman K."/>
            <person name="Brown C.T."/>
            <person name="Hug L.A."/>
            <person name="Sharon I."/>
            <person name="Castelle C.J."/>
            <person name="Probst A.J."/>
            <person name="Thomas B.C."/>
            <person name="Singh A."/>
            <person name="Wilkins M.J."/>
            <person name="Karaoz U."/>
            <person name="Brodie E.L."/>
            <person name="Williams K.H."/>
            <person name="Hubbard S.S."/>
            <person name="Banfield J.F."/>
        </authorList>
    </citation>
    <scope>NUCLEOTIDE SEQUENCE [LARGE SCALE GENOMIC DNA]</scope>
</reference>
<feature type="transmembrane region" description="Helical" evidence="1">
    <location>
        <begin position="27"/>
        <end position="48"/>
    </location>
</feature>